<keyword evidence="2" id="KW-1185">Reference proteome</keyword>
<evidence type="ECO:0000313" key="2">
    <source>
        <dbReference type="Proteomes" id="UP001652503"/>
    </source>
</evidence>
<proteinExistence type="predicted"/>
<comment type="caution">
    <text evidence="1">The sequence shown here is derived from an EMBL/GenBank/DDBJ whole genome shotgun (WGS) entry which is preliminary data.</text>
</comment>
<dbReference type="InterPro" id="IPR011739">
    <property type="entry name" value="GTA_rcc01693"/>
</dbReference>
<accession>A0ABT2Z0M2</accession>
<organism evidence="1 2">
    <name type="scientific">Albidovulum sediminicola</name>
    <dbReference type="NCBI Taxonomy" id="2984331"/>
    <lineage>
        <taxon>Bacteria</taxon>
        <taxon>Pseudomonadati</taxon>
        <taxon>Pseudomonadota</taxon>
        <taxon>Alphaproteobacteria</taxon>
        <taxon>Rhodobacterales</taxon>
        <taxon>Paracoccaceae</taxon>
        <taxon>Albidovulum</taxon>
    </lineage>
</organism>
<sequence length="75" mass="8341">MGRFDWPALLRAGLVQLRLKPEEFWRLTPAELVLMLGGPGTARPMGRTRLEELIAAWPDKTEGNGNAGDGRVRRA</sequence>
<dbReference type="EMBL" id="JAOWLA010000006">
    <property type="protein sequence ID" value="MCV2864633.1"/>
    <property type="molecule type" value="Genomic_DNA"/>
</dbReference>
<dbReference type="RefSeq" id="WP_263721149.1">
    <property type="nucleotide sequence ID" value="NZ_JAOWLA010000006.1"/>
</dbReference>
<evidence type="ECO:0000313" key="1">
    <source>
        <dbReference type="EMBL" id="MCV2864633.1"/>
    </source>
</evidence>
<dbReference type="NCBIfam" id="TIGR02216">
    <property type="entry name" value="phage_TIGR02216"/>
    <property type="match status" value="1"/>
</dbReference>
<name>A0ABT2Z0M2_9RHOB</name>
<protein>
    <submittedName>
        <fullName evidence="1">Phage tail assembly chaperone</fullName>
    </submittedName>
</protein>
<dbReference type="Proteomes" id="UP001652503">
    <property type="component" value="Unassembled WGS sequence"/>
</dbReference>
<gene>
    <name evidence="1" type="ORF">OE647_07770</name>
</gene>
<dbReference type="Pfam" id="PF09550">
    <property type="entry name" value="Phage_TAC_6"/>
    <property type="match status" value="1"/>
</dbReference>
<dbReference type="InterPro" id="IPR019056">
    <property type="entry name" value="Phage_TAC_6"/>
</dbReference>
<reference evidence="1 2" key="1">
    <citation type="submission" date="2022-10" db="EMBL/GenBank/DDBJ databases">
        <title>Defluviimonas sp. nov., isolated from ocean surface water.</title>
        <authorList>
            <person name="He W."/>
            <person name="Wang L."/>
            <person name="Zhang D.-F."/>
        </authorList>
    </citation>
    <scope>NUCLEOTIDE SEQUENCE [LARGE SCALE GENOMIC DNA]</scope>
    <source>
        <strain evidence="1 2">WL0075</strain>
    </source>
</reference>